<dbReference type="GO" id="GO:0043531">
    <property type="term" value="F:ADP binding"/>
    <property type="evidence" value="ECO:0007669"/>
    <property type="project" value="InterPro"/>
</dbReference>
<dbReference type="Proteomes" id="UP000030645">
    <property type="component" value="Unassembled WGS sequence"/>
</dbReference>
<keyword evidence="2" id="KW-0611">Plant defense</keyword>
<dbReference type="InterPro" id="IPR044974">
    <property type="entry name" value="Disease_R_plants"/>
</dbReference>
<dbReference type="FunFam" id="1.10.10.10:FF:000322">
    <property type="entry name" value="Probable disease resistance protein At1g63360"/>
    <property type="match status" value="1"/>
</dbReference>
<organism evidence="4 5">
    <name type="scientific">Morus notabilis</name>
    <dbReference type="NCBI Taxonomy" id="981085"/>
    <lineage>
        <taxon>Eukaryota</taxon>
        <taxon>Viridiplantae</taxon>
        <taxon>Streptophyta</taxon>
        <taxon>Embryophyta</taxon>
        <taxon>Tracheophyta</taxon>
        <taxon>Spermatophyta</taxon>
        <taxon>Magnoliopsida</taxon>
        <taxon>eudicotyledons</taxon>
        <taxon>Gunneridae</taxon>
        <taxon>Pentapetalae</taxon>
        <taxon>rosids</taxon>
        <taxon>fabids</taxon>
        <taxon>Rosales</taxon>
        <taxon>Moraceae</taxon>
        <taxon>Moreae</taxon>
        <taxon>Morus</taxon>
    </lineage>
</organism>
<keyword evidence="5" id="KW-1185">Reference proteome</keyword>
<gene>
    <name evidence="4" type="ORF">L484_017011</name>
</gene>
<accession>W9RU58</accession>
<evidence type="ECO:0000259" key="3">
    <source>
        <dbReference type="Pfam" id="PF23559"/>
    </source>
</evidence>
<keyword evidence="1" id="KW-0677">Repeat</keyword>
<dbReference type="InterPro" id="IPR032675">
    <property type="entry name" value="LRR_dom_sf"/>
</dbReference>
<dbReference type="InterPro" id="IPR042197">
    <property type="entry name" value="Apaf_helical"/>
</dbReference>
<dbReference type="Gene3D" id="1.10.8.430">
    <property type="entry name" value="Helical domain of apoptotic protease-activating factors"/>
    <property type="match status" value="1"/>
</dbReference>
<evidence type="ECO:0000313" key="5">
    <source>
        <dbReference type="Proteomes" id="UP000030645"/>
    </source>
</evidence>
<dbReference type="InterPro" id="IPR058922">
    <property type="entry name" value="WHD_DRP"/>
</dbReference>
<dbReference type="eggNOG" id="KOG4658">
    <property type="taxonomic scope" value="Eukaryota"/>
</dbReference>
<evidence type="ECO:0000256" key="2">
    <source>
        <dbReference type="ARBA" id="ARBA00022821"/>
    </source>
</evidence>
<dbReference type="Gene3D" id="1.10.10.10">
    <property type="entry name" value="Winged helix-like DNA-binding domain superfamily/Winged helix DNA-binding domain"/>
    <property type="match status" value="1"/>
</dbReference>
<feature type="domain" description="Disease resistance protein winged helix" evidence="3">
    <location>
        <begin position="143"/>
        <end position="218"/>
    </location>
</feature>
<protein>
    <submittedName>
        <fullName evidence="4">Putative disease resistance protein RXW24L</fullName>
    </submittedName>
</protein>
<name>W9RU58_9ROSA</name>
<dbReference type="EMBL" id="KE345237">
    <property type="protein sequence ID" value="EXB96163.1"/>
    <property type="molecule type" value="Genomic_DNA"/>
</dbReference>
<dbReference type="Gene3D" id="3.80.10.10">
    <property type="entry name" value="Ribonuclease Inhibitor"/>
    <property type="match status" value="1"/>
</dbReference>
<evidence type="ECO:0000256" key="1">
    <source>
        <dbReference type="ARBA" id="ARBA00022737"/>
    </source>
</evidence>
<dbReference type="SUPFAM" id="SSF52047">
    <property type="entry name" value="RNI-like"/>
    <property type="match status" value="1"/>
</dbReference>
<proteinExistence type="predicted"/>
<dbReference type="PANTHER" id="PTHR23155">
    <property type="entry name" value="DISEASE RESISTANCE PROTEIN RP"/>
    <property type="match status" value="1"/>
</dbReference>
<dbReference type="InterPro" id="IPR027417">
    <property type="entry name" value="P-loop_NTPase"/>
</dbReference>
<dbReference type="GO" id="GO:0098542">
    <property type="term" value="P:defense response to other organism"/>
    <property type="evidence" value="ECO:0007669"/>
    <property type="project" value="TreeGrafter"/>
</dbReference>
<dbReference type="SUPFAM" id="SSF52540">
    <property type="entry name" value="P-loop containing nucleoside triphosphate hydrolases"/>
    <property type="match status" value="1"/>
</dbReference>
<sequence>MIKCALFYQNQMRIKEVALSVGPNNSSPIQPPLLTPAESWELLKRKAFPRETFEKHACPPQFEVIGKEMIRNCGGLPLAIVVLGGLLRNKNSLGAWEKVQKDAKSHINKLKSEQQYRVDDILDLSFQDLPYYLKPCFLYLGSFPEDSEIPKSKLIRLWIAEGFISTMEREDIEGELIENVAEHYLGELVDRCMVRVDKRDHTGKGVKTCRFHDLMRDFCISKAKAENFLDIMQEHHMNMMTAGSSSVQFHPATRFRRIVIHVNDHDLHHRTPNWMEQVGPSIRSLLCFVTNNPFGNDSLTNIETLKGIYAKDLVSYGAVRKLTNIRNLEVGSFRSDKEELAVLEKLPNLRILRLDNDLVDETSRNSVYKLVCSANGFPKLEVLTLRSLYRLEEWEVEEGAMPNLRRLNMIGLQTLKAIPEGLKYASTLRELHMVAMWIDFEDNVRVNEEGVEGKDFYKVRHIPFISYSR</sequence>
<dbReference type="AlphaFoldDB" id="W9RU58"/>
<reference evidence="5" key="1">
    <citation type="submission" date="2013-01" db="EMBL/GenBank/DDBJ databases">
        <title>Draft Genome Sequence of a Mulberry Tree, Morus notabilis C.K. Schneid.</title>
        <authorList>
            <person name="He N."/>
            <person name="Zhao S."/>
        </authorList>
    </citation>
    <scope>NUCLEOTIDE SEQUENCE</scope>
</reference>
<evidence type="ECO:0000313" key="4">
    <source>
        <dbReference type="EMBL" id="EXB96163.1"/>
    </source>
</evidence>
<dbReference type="InterPro" id="IPR036388">
    <property type="entry name" value="WH-like_DNA-bd_sf"/>
</dbReference>
<dbReference type="Pfam" id="PF23559">
    <property type="entry name" value="WHD_DRP"/>
    <property type="match status" value="1"/>
</dbReference>
<dbReference type="PANTHER" id="PTHR23155:SF1185">
    <property type="entry name" value="DISEASE RESISTANCE RPP8-LIKE PROTEIN 3-RELATED"/>
    <property type="match status" value="1"/>
</dbReference>